<evidence type="ECO:0000313" key="1">
    <source>
        <dbReference type="EMBL" id="SAK89557.1"/>
    </source>
</evidence>
<evidence type="ECO:0000313" key="2">
    <source>
        <dbReference type="Proteomes" id="UP000054870"/>
    </source>
</evidence>
<comment type="caution">
    <text evidence="1">The sequence shown here is derived from an EMBL/GenBank/DDBJ whole genome shotgun (WGS) entry which is preliminary data.</text>
</comment>
<dbReference type="RefSeq" id="WP_061127850.1">
    <property type="nucleotide sequence ID" value="NZ_FCOF02000049.1"/>
</dbReference>
<dbReference type="AlphaFoldDB" id="A0A158D6Z4"/>
<dbReference type="Proteomes" id="UP000054870">
    <property type="component" value="Unassembled WGS sequence"/>
</dbReference>
<reference evidence="1" key="1">
    <citation type="submission" date="2016-01" db="EMBL/GenBank/DDBJ databases">
        <authorList>
            <person name="Peeters C."/>
        </authorList>
    </citation>
    <scope>NUCLEOTIDE SEQUENCE [LARGE SCALE GENOMIC DNA]</scope>
    <source>
        <strain evidence="1">LMG 29318</strain>
    </source>
</reference>
<dbReference type="OrthoDB" id="9131785at2"/>
<sequence>MKEATAAAFLISSAYLPQAFAQQAPSDVDLRAAYCLPIVNQQVAVYQNALSSPGHPLPAQLEQMIKNMAADAQGRADHLKRYLQRRIADLDATALLAAAEQGKQDLQRGAQDVIQCMSSCQNDTNPAACTSSCSTDTLARVRRCTNLDWLPP</sequence>
<protein>
    <submittedName>
        <fullName evidence="1">Uncharacterized protein</fullName>
    </submittedName>
</protein>
<accession>A0A158D6Z4</accession>
<organism evidence="1 2">
    <name type="scientific">Caballeronia catudaia</name>
    <dbReference type="NCBI Taxonomy" id="1777136"/>
    <lineage>
        <taxon>Bacteria</taxon>
        <taxon>Pseudomonadati</taxon>
        <taxon>Pseudomonadota</taxon>
        <taxon>Betaproteobacteria</taxon>
        <taxon>Burkholderiales</taxon>
        <taxon>Burkholderiaceae</taxon>
        <taxon>Caballeronia</taxon>
    </lineage>
</organism>
<proteinExistence type="predicted"/>
<dbReference type="EMBL" id="FCOF02000049">
    <property type="protein sequence ID" value="SAK89557.1"/>
    <property type="molecule type" value="Genomic_DNA"/>
</dbReference>
<keyword evidence="2" id="KW-1185">Reference proteome</keyword>
<gene>
    <name evidence="1" type="ORF">AWB75_06194</name>
</gene>
<name>A0A158D6Z4_9BURK</name>